<comment type="caution">
    <text evidence="2">The sequence shown here is derived from an EMBL/GenBank/DDBJ whole genome shotgun (WGS) entry which is preliminary data.</text>
</comment>
<keyword evidence="3" id="KW-1185">Reference proteome</keyword>
<sequence>MSSLVKELHSVDDGADEEETSLRNGDRDCEVSLVRDTCRVSCEGPRTPAPVYCGPLSPKAAQIHVPNYDNHDKVIEIKTKPTVNLSEHVPRSVSGLSVGLFAETLERFNVFCAAWGPDFYTGLVCEPDYREEVVKDAALTWPQRCSCFYCAHRRQTVSQCGSAFTRLRLVRKPRRII</sequence>
<accession>A0AAW0Q0R5</accession>
<dbReference type="Proteomes" id="UP001460270">
    <property type="component" value="Unassembled WGS sequence"/>
</dbReference>
<feature type="region of interest" description="Disordered" evidence="1">
    <location>
        <begin position="1"/>
        <end position="23"/>
    </location>
</feature>
<proteinExistence type="predicted"/>
<name>A0AAW0Q0R5_9GOBI</name>
<feature type="compositionally biased region" description="Basic and acidic residues" evidence="1">
    <location>
        <begin position="1"/>
        <end position="12"/>
    </location>
</feature>
<gene>
    <name evidence="2" type="ORF">WMY93_003738</name>
</gene>
<reference evidence="3" key="1">
    <citation type="submission" date="2024-04" db="EMBL/GenBank/DDBJ databases">
        <title>Salinicola lusitanus LLJ914,a marine bacterium isolated from the Okinawa Trough.</title>
        <authorList>
            <person name="Li J."/>
        </authorList>
    </citation>
    <scope>NUCLEOTIDE SEQUENCE [LARGE SCALE GENOMIC DNA]</scope>
</reference>
<evidence type="ECO:0000313" key="3">
    <source>
        <dbReference type="Proteomes" id="UP001460270"/>
    </source>
</evidence>
<evidence type="ECO:0000256" key="1">
    <source>
        <dbReference type="SAM" id="MobiDB-lite"/>
    </source>
</evidence>
<evidence type="ECO:0000313" key="2">
    <source>
        <dbReference type="EMBL" id="KAK7940412.1"/>
    </source>
</evidence>
<organism evidence="2 3">
    <name type="scientific">Mugilogobius chulae</name>
    <name type="common">yellowstripe goby</name>
    <dbReference type="NCBI Taxonomy" id="88201"/>
    <lineage>
        <taxon>Eukaryota</taxon>
        <taxon>Metazoa</taxon>
        <taxon>Chordata</taxon>
        <taxon>Craniata</taxon>
        <taxon>Vertebrata</taxon>
        <taxon>Euteleostomi</taxon>
        <taxon>Actinopterygii</taxon>
        <taxon>Neopterygii</taxon>
        <taxon>Teleostei</taxon>
        <taxon>Neoteleostei</taxon>
        <taxon>Acanthomorphata</taxon>
        <taxon>Gobiaria</taxon>
        <taxon>Gobiiformes</taxon>
        <taxon>Gobioidei</taxon>
        <taxon>Gobiidae</taxon>
        <taxon>Gobionellinae</taxon>
        <taxon>Mugilogobius</taxon>
    </lineage>
</organism>
<protein>
    <submittedName>
        <fullName evidence="2">Uncharacterized protein</fullName>
    </submittedName>
</protein>
<dbReference type="AlphaFoldDB" id="A0AAW0Q0R5"/>
<dbReference type="EMBL" id="JBBPFD010000002">
    <property type="protein sequence ID" value="KAK7940412.1"/>
    <property type="molecule type" value="Genomic_DNA"/>
</dbReference>